<proteinExistence type="predicted"/>
<protein>
    <submittedName>
        <fullName evidence="1">Uncharacterized protein</fullName>
    </submittedName>
</protein>
<accession>G9MZ96</accession>
<dbReference type="GeneID" id="25791839"/>
<dbReference type="RefSeq" id="XP_013954616.1">
    <property type="nucleotide sequence ID" value="XM_014099141.1"/>
</dbReference>
<comment type="caution">
    <text evidence="1">The sequence shown here is derived from an EMBL/GenBank/DDBJ whole genome shotgun (WGS) entry which is preliminary data.</text>
</comment>
<sequence>MRLMHAYPSVRDPGERACTEYVYLSCAGAGADRQPELKRLNGFEPRHVKDEESGIKESEPRRGRHYWPPGLAMTLLRLTTGTWFAVLAKPPLQLRRA</sequence>
<evidence type="ECO:0000313" key="2">
    <source>
        <dbReference type="Proteomes" id="UP000007115"/>
    </source>
</evidence>
<evidence type="ECO:0000313" key="1">
    <source>
        <dbReference type="EMBL" id="EHK20422.1"/>
    </source>
</evidence>
<dbReference type="InParanoid" id="G9MZ96"/>
<keyword evidence="2" id="KW-1185">Reference proteome</keyword>
<dbReference type="VEuPathDB" id="FungiDB:TRIVIDRAFT_224138"/>
<dbReference type="HOGENOM" id="CLU_2346987_0_0_1"/>
<reference evidence="1 2" key="1">
    <citation type="journal article" date="2011" name="Genome Biol.">
        <title>Comparative genome sequence analysis underscores mycoparasitism as the ancestral life style of Trichoderma.</title>
        <authorList>
            <person name="Kubicek C.P."/>
            <person name="Herrera-Estrella A."/>
            <person name="Seidl-Seiboth V."/>
            <person name="Martinez D.A."/>
            <person name="Druzhinina I.S."/>
            <person name="Thon M."/>
            <person name="Zeilinger S."/>
            <person name="Casas-Flores S."/>
            <person name="Horwitz B.A."/>
            <person name="Mukherjee P.K."/>
            <person name="Mukherjee M."/>
            <person name="Kredics L."/>
            <person name="Alcaraz L.D."/>
            <person name="Aerts A."/>
            <person name="Antal Z."/>
            <person name="Atanasova L."/>
            <person name="Cervantes-Badillo M.G."/>
            <person name="Challacombe J."/>
            <person name="Chertkov O."/>
            <person name="McCluskey K."/>
            <person name="Coulpier F."/>
            <person name="Deshpande N."/>
            <person name="von Doehren H."/>
            <person name="Ebbole D.J."/>
            <person name="Esquivel-Naranjo E.U."/>
            <person name="Fekete E."/>
            <person name="Flipphi M."/>
            <person name="Glaser F."/>
            <person name="Gomez-Rodriguez E.Y."/>
            <person name="Gruber S."/>
            <person name="Han C."/>
            <person name="Henrissat B."/>
            <person name="Hermosa R."/>
            <person name="Hernandez-Onate M."/>
            <person name="Karaffa L."/>
            <person name="Kosti I."/>
            <person name="Le Crom S."/>
            <person name="Lindquist E."/>
            <person name="Lucas S."/>
            <person name="Luebeck M."/>
            <person name="Luebeck P.S."/>
            <person name="Margeot A."/>
            <person name="Metz B."/>
            <person name="Misra M."/>
            <person name="Nevalainen H."/>
            <person name="Omann M."/>
            <person name="Packer N."/>
            <person name="Perrone G."/>
            <person name="Uresti-Rivera E.E."/>
            <person name="Salamov A."/>
            <person name="Schmoll M."/>
            <person name="Seiboth B."/>
            <person name="Shapiro H."/>
            <person name="Sukno S."/>
            <person name="Tamayo-Ramos J.A."/>
            <person name="Tisch D."/>
            <person name="Wiest A."/>
            <person name="Wilkinson H.H."/>
            <person name="Zhang M."/>
            <person name="Coutinho P.M."/>
            <person name="Kenerley C.M."/>
            <person name="Monte E."/>
            <person name="Baker S.E."/>
            <person name="Grigoriev I.V."/>
        </authorList>
    </citation>
    <scope>NUCLEOTIDE SEQUENCE [LARGE SCALE GENOMIC DNA]</scope>
    <source>
        <strain evidence="2">Gv29-8 / FGSC 10586</strain>
    </source>
</reference>
<dbReference type="EMBL" id="ABDF02000080">
    <property type="protein sequence ID" value="EHK20422.1"/>
    <property type="molecule type" value="Genomic_DNA"/>
</dbReference>
<gene>
    <name evidence="1" type="ORF">TRIVIDRAFT_224138</name>
</gene>
<dbReference type="AlphaFoldDB" id="G9MZ96"/>
<organism evidence="1 2">
    <name type="scientific">Hypocrea virens (strain Gv29-8 / FGSC 10586)</name>
    <name type="common">Gliocladium virens</name>
    <name type="synonym">Trichoderma virens</name>
    <dbReference type="NCBI Taxonomy" id="413071"/>
    <lineage>
        <taxon>Eukaryota</taxon>
        <taxon>Fungi</taxon>
        <taxon>Dikarya</taxon>
        <taxon>Ascomycota</taxon>
        <taxon>Pezizomycotina</taxon>
        <taxon>Sordariomycetes</taxon>
        <taxon>Hypocreomycetidae</taxon>
        <taxon>Hypocreales</taxon>
        <taxon>Hypocreaceae</taxon>
        <taxon>Trichoderma</taxon>
    </lineage>
</organism>
<dbReference type="Proteomes" id="UP000007115">
    <property type="component" value="Unassembled WGS sequence"/>
</dbReference>
<name>G9MZ96_HYPVG</name>